<protein>
    <submittedName>
        <fullName evidence="2">Uncharacterized protein</fullName>
    </submittedName>
</protein>
<evidence type="ECO:0000313" key="2">
    <source>
        <dbReference type="EMBL" id="MPC39430.1"/>
    </source>
</evidence>
<keyword evidence="3" id="KW-1185">Reference proteome</keyword>
<evidence type="ECO:0000313" key="3">
    <source>
        <dbReference type="Proteomes" id="UP000324222"/>
    </source>
</evidence>
<feature type="region of interest" description="Disordered" evidence="1">
    <location>
        <begin position="1"/>
        <end position="61"/>
    </location>
</feature>
<comment type="caution">
    <text evidence="2">The sequence shown here is derived from an EMBL/GenBank/DDBJ whole genome shotgun (WGS) entry which is preliminary data.</text>
</comment>
<dbReference type="EMBL" id="VSRR010004360">
    <property type="protein sequence ID" value="MPC39430.1"/>
    <property type="molecule type" value="Genomic_DNA"/>
</dbReference>
<dbReference type="Proteomes" id="UP000324222">
    <property type="component" value="Unassembled WGS sequence"/>
</dbReference>
<dbReference type="AlphaFoldDB" id="A0A5B7EWK8"/>
<gene>
    <name evidence="2" type="ORF">E2C01_032966</name>
</gene>
<reference evidence="2 3" key="1">
    <citation type="submission" date="2019-05" db="EMBL/GenBank/DDBJ databases">
        <title>Another draft genome of Portunus trituberculatus and its Hox gene families provides insights of decapod evolution.</title>
        <authorList>
            <person name="Jeong J.-H."/>
            <person name="Song I."/>
            <person name="Kim S."/>
            <person name="Choi T."/>
            <person name="Kim D."/>
            <person name="Ryu S."/>
            <person name="Kim W."/>
        </authorList>
    </citation>
    <scope>NUCLEOTIDE SEQUENCE [LARGE SCALE GENOMIC DNA]</scope>
    <source>
        <tissue evidence="2">Muscle</tissue>
    </source>
</reference>
<proteinExistence type="predicted"/>
<feature type="compositionally biased region" description="Basic and acidic residues" evidence="1">
    <location>
        <begin position="1"/>
        <end position="23"/>
    </location>
</feature>
<evidence type="ECO:0000256" key="1">
    <source>
        <dbReference type="SAM" id="MobiDB-lite"/>
    </source>
</evidence>
<accession>A0A5B7EWK8</accession>
<name>A0A5B7EWK8_PORTR</name>
<organism evidence="2 3">
    <name type="scientific">Portunus trituberculatus</name>
    <name type="common">Swimming crab</name>
    <name type="synonym">Neptunus trituberculatus</name>
    <dbReference type="NCBI Taxonomy" id="210409"/>
    <lineage>
        <taxon>Eukaryota</taxon>
        <taxon>Metazoa</taxon>
        <taxon>Ecdysozoa</taxon>
        <taxon>Arthropoda</taxon>
        <taxon>Crustacea</taxon>
        <taxon>Multicrustacea</taxon>
        <taxon>Malacostraca</taxon>
        <taxon>Eumalacostraca</taxon>
        <taxon>Eucarida</taxon>
        <taxon>Decapoda</taxon>
        <taxon>Pleocyemata</taxon>
        <taxon>Brachyura</taxon>
        <taxon>Eubrachyura</taxon>
        <taxon>Portunoidea</taxon>
        <taxon>Portunidae</taxon>
        <taxon>Portuninae</taxon>
        <taxon>Portunus</taxon>
    </lineage>
</organism>
<sequence length="96" mass="10671">MPRQDRQTADIQGQRRWEVERDASQAGGEVASGGRGCARREAGRRRAWGRSAHSPDRYWSATPDPVTSDLLTLTYVTYKACNEVGSCICLVHSLYA</sequence>